<reference evidence="7 8" key="1">
    <citation type="submission" date="2018-07" db="EMBL/GenBank/DDBJ databases">
        <title>Arthrobacter sp. nov., isolated from raw cow's milk with high bacterial count.</title>
        <authorList>
            <person name="Hahne J."/>
            <person name="Isele D."/>
            <person name="Lipski A."/>
        </authorList>
    </citation>
    <scope>NUCLEOTIDE SEQUENCE [LARGE SCALE GENOMIC DNA]</scope>
    <source>
        <strain evidence="7 8">JZ R-183</strain>
    </source>
</reference>
<keyword evidence="3 5" id="KW-1133">Transmembrane helix</keyword>
<evidence type="ECO:0000256" key="3">
    <source>
        <dbReference type="ARBA" id="ARBA00022989"/>
    </source>
</evidence>
<feature type="transmembrane region" description="Helical" evidence="5">
    <location>
        <begin position="187"/>
        <end position="208"/>
    </location>
</feature>
<dbReference type="InterPro" id="IPR020846">
    <property type="entry name" value="MFS_dom"/>
</dbReference>
<dbReference type="InterPro" id="IPR011701">
    <property type="entry name" value="MFS"/>
</dbReference>
<dbReference type="PANTHER" id="PTHR23528:SF1">
    <property type="entry name" value="MAJOR FACILITATOR SUPERFAMILY (MFS) PROFILE DOMAIN-CONTAINING PROTEIN"/>
    <property type="match status" value="1"/>
</dbReference>
<comment type="caution">
    <text evidence="7">The sequence shown here is derived from an EMBL/GenBank/DDBJ whole genome shotgun (WGS) entry which is preliminary data.</text>
</comment>
<keyword evidence="4 5" id="KW-0472">Membrane</keyword>
<evidence type="ECO:0000313" key="7">
    <source>
        <dbReference type="EMBL" id="RKW69940.1"/>
    </source>
</evidence>
<dbReference type="CDD" id="cd06174">
    <property type="entry name" value="MFS"/>
    <property type="match status" value="1"/>
</dbReference>
<dbReference type="PANTHER" id="PTHR23528">
    <property type="match status" value="1"/>
</dbReference>
<dbReference type="EMBL" id="QQXL01000006">
    <property type="protein sequence ID" value="RKW69940.1"/>
    <property type="molecule type" value="Genomic_DNA"/>
</dbReference>
<sequence>MTNTAARAEQAPTPRDHRVPGERQTKLFWITFALSWIAVGLAQGIVNVAVPQLLREWDPATATANLSVLLTIGGLATLLATPIFGRLSDRSRSRLGLRRPWILAGSLIAFSGYLFSAFAPTPQWLWVGIVLNYVGWGAVAMAQHSMFADQIHARVRAIMSAVTGASQTVGILVGTSITGLLGGMGQVGMFLIPGSIAVVLSLLLFLTLRDLHRTDTPPRLDLRALVSTFWLNPRKHPDFAWAWICRFLMTSSVVTITSYLYLTIAVRFHIEDAAAIAGLMTVGTALFTVANLLFAFVFGVISDRTMRRKPSIVFGAFLSAAGLLTAVATPDTLFFLIGITLVGAGQGAFISADVALMTETLPSFDEAGKDLGIVALSYLLPAILVPALGFMLTRIGSPTGENFAALYVAAFVMAVLSGLSVLKVKSVR</sequence>
<feature type="transmembrane region" description="Helical" evidence="5">
    <location>
        <begin position="274"/>
        <end position="300"/>
    </location>
</feature>
<keyword evidence="8" id="KW-1185">Reference proteome</keyword>
<evidence type="ECO:0000256" key="4">
    <source>
        <dbReference type="ARBA" id="ARBA00023136"/>
    </source>
</evidence>
<dbReference type="Pfam" id="PF07690">
    <property type="entry name" value="MFS_1"/>
    <property type="match status" value="1"/>
</dbReference>
<dbReference type="InterPro" id="IPR036259">
    <property type="entry name" value="MFS_trans_sf"/>
</dbReference>
<feature type="transmembrane region" description="Helical" evidence="5">
    <location>
        <begin position="334"/>
        <end position="358"/>
    </location>
</feature>
<proteinExistence type="predicted"/>
<name>A0A496PHK5_9MICC</name>
<keyword evidence="2 5" id="KW-0812">Transmembrane</keyword>
<feature type="transmembrane region" description="Helical" evidence="5">
    <location>
        <begin position="124"/>
        <end position="143"/>
    </location>
</feature>
<evidence type="ECO:0000256" key="2">
    <source>
        <dbReference type="ARBA" id="ARBA00022692"/>
    </source>
</evidence>
<feature type="transmembrane region" description="Helical" evidence="5">
    <location>
        <begin position="66"/>
        <end position="88"/>
    </location>
</feature>
<dbReference type="Gene3D" id="1.20.1250.20">
    <property type="entry name" value="MFS general substrate transporter like domains"/>
    <property type="match status" value="2"/>
</dbReference>
<feature type="transmembrane region" description="Helical" evidence="5">
    <location>
        <begin position="312"/>
        <end position="328"/>
    </location>
</feature>
<dbReference type="AlphaFoldDB" id="A0A496PHK5"/>
<feature type="transmembrane region" description="Helical" evidence="5">
    <location>
        <begin position="404"/>
        <end position="422"/>
    </location>
</feature>
<dbReference type="GO" id="GO:0005886">
    <property type="term" value="C:plasma membrane"/>
    <property type="evidence" value="ECO:0007669"/>
    <property type="project" value="UniProtKB-SubCell"/>
</dbReference>
<feature type="transmembrane region" description="Helical" evidence="5">
    <location>
        <begin position="27"/>
        <end position="46"/>
    </location>
</feature>
<evidence type="ECO:0000256" key="1">
    <source>
        <dbReference type="ARBA" id="ARBA00004651"/>
    </source>
</evidence>
<feature type="transmembrane region" description="Helical" evidence="5">
    <location>
        <begin position="370"/>
        <end position="392"/>
    </location>
</feature>
<dbReference type="RefSeq" id="WP_121485611.1">
    <property type="nucleotide sequence ID" value="NZ_QQXL01000006.1"/>
</dbReference>
<dbReference type="SUPFAM" id="SSF103473">
    <property type="entry name" value="MFS general substrate transporter"/>
    <property type="match status" value="1"/>
</dbReference>
<protein>
    <submittedName>
        <fullName evidence="7">MFS transporter</fullName>
    </submittedName>
</protein>
<evidence type="ECO:0000259" key="6">
    <source>
        <dbReference type="PROSITE" id="PS50850"/>
    </source>
</evidence>
<feature type="transmembrane region" description="Helical" evidence="5">
    <location>
        <begin position="155"/>
        <end position="181"/>
    </location>
</feature>
<dbReference type="PROSITE" id="PS50850">
    <property type="entry name" value="MFS"/>
    <property type="match status" value="1"/>
</dbReference>
<evidence type="ECO:0000256" key="5">
    <source>
        <dbReference type="SAM" id="Phobius"/>
    </source>
</evidence>
<gene>
    <name evidence="7" type="ORF">DWQ67_10775</name>
</gene>
<feature type="domain" description="Major facilitator superfamily (MFS) profile" evidence="6">
    <location>
        <begin position="28"/>
        <end position="428"/>
    </location>
</feature>
<evidence type="ECO:0000313" key="8">
    <source>
        <dbReference type="Proteomes" id="UP000273119"/>
    </source>
</evidence>
<feature type="transmembrane region" description="Helical" evidence="5">
    <location>
        <begin position="100"/>
        <end position="118"/>
    </location>
</feature>
<dbReference type="Proteomes" id="UP000273119">
    <property type="component" value="Unassembled WGS sequence"/>
</dbReference>
<feature type="transmembrane region" description="Helical" evidence="5">
    <location>
        <begin position="239"/>
        <end position="262"/>
    </location>
</feature>
<dbReference type="GO" id="GO:0022857">
    <property type="term" value="F:transmembrane transporter activity"/>
    <property type="evidence" value="ECO:0007669"/>
    <property type="project" value="InterPro"/>
</dbReference>
<organism evidence="7 8">
    <name type="scientific">Galactobacter caseinivorans</name>
    <dbReference type="NCBI Taxonomy" id="2676123"/>
    <lineage>
        <taxon>Bacteria</taxon>
        <taxon>Bacillati</taxon>
        <taxon>Actinomycetota</taxon>
        <taxon>Actinomycetes</taxon>
        <taxon>Micrococcales</taxon>
        <taxon>Micrococcaceae</taxon>
        <taxon>Galactobacter</taxon>
    </lineage>
</organism>
<comment type="subcellular location">
    <subcellularLocation>
        <location evidence="1">Cell membrane</location>
        <topology evidence="1">Multi-pass membrane protein</topology>
    </subcellularLocation>
</comment>
<accession>A0A496PHK5</accession>